<dbReference type="EC" id="2.7.7.49" evidence="1"/>
<reference evidence="3 4" key="1">
    <citation type="journal article" date="2023" name="Arcadia Sci">
        <title>De novo assembly of a long-read Amblyomma americanum tick genome.</title>
        <authorList>
            <person name="Chou S."/>
            <person name="Poskanzer K.E."/>
            <person name="Rollins M."/>
            <person name="Thuy-Boun P.S."/>
        </authorList>
    </citation>
    <scope>NUCLEOTIDE SEQUENCE [LARGE SCALE GENOMIC DNA]</scope>
    <source>
        <strain evidence="3">F_SG_1</strain>
        <tissue evidence="3">Salivary glands</tissue>
    </source>
</reference>
<organism evidence="3 4">
    <name type="scientific">Amblyomma americanum</name>
    <name type="common">Lone star tick</name>
    <dbReference type="NCBI Taxonomy" id="6943"/>
    <lineage>
        <taxon>Eukaryota</taxon>
        <taxon>Metazoa</taxon>
        <taxon>Ecdysozoa</taxon>
        <taxon>Arthropoda</taxon>
        <taxon>Chelicerata</taxon>
        <taxon>Arachnida</taxon>
        <taxon>Acari</taxon>
        <taxon>Parasitiformes</taxon>
        <taxon>Ixodida</taxon>
        <taxon>Ixodoidea</taxon>
        <taxon>Ixodidae</taxon>
        <taxon>Amblyomminae</taxon>
        <taxon>Amblyomma</taxon>
    </lineage>
</organism>
<dbReference type="EMBL" id="JARKHS020017979">
    <property type="protein sequence ID" value="KAK8772670.1"/>
    <property type="molecule type" value="Genomic_DNA"/>
</dbReference>
<dbReference type="PANTHER" id="PTHR37984">
    <property type="entry name" value="PROTEIN CBG26694"/>
    <property type="match status" value="1"/>
</dbReference>
<dbReference type="GO" id="GO:0003964">
    <property type="term" value="F:RNA-directed DNA polymerase activity"/>
    <property type="evidence" value="ECO:0007669"/>
    <property type="project" value="UniProtKB-EC"/>
</dbReference>
<evidence type="ECO:0000313" key="3">
    <source>
        <dbReference type="EMBL" id="KAK8772670.1"/>
    </source>
</evidence>
<name>A0AAQ4EDE1_AMBAM</name>
<protein>
    <recommendedName>
        <fullName evidence="1">RNA-directed DNA polymerase</fullName>
        <ecNumber evidence="1">2.7.7.49</ecNumber>
    </recommendedName>
</protein>
<evidence type="ECO:0000259" key="2">
    <source>
        <dbReference type="Pfam" id="PF17921"/>
    </source>
</evidence>
<dbReference type="InterPro" id="IPR041588">
    <property type="entry name" value="Integrase_H2C2"/>
</dbReference>
<dbReference type="Gene3D" id="1.10.340.70">
    <property type="match status" value="1"/>
</dbReference>
<dbReference type="Proteomes" id="UP001321473">
    <property type="component" value="Unassembled WGS sequence"/>
</dbReference>
<sequence length="115" mass="13073">MRIMVPPYLQKKILDELHEGHPGVVHMEEVAQSYVWWPGIDADMENTMKMCAACQQKRALPTQAPLHPWAWPTRPRARLHLDFAGPAQFFGGGRRPFKVAGGVRDALNSGRSYHR</sequence>
<comment type="caution">
    <text evidence="3">The sequence shown here is derived from an EMBL/GenBank/DDBJ whole genome shotgun (WGS) entry which is preliminary data.</text>
</comment>
<accession>A0AAQ4EDE1</accession>
<dbReference type="PANTHER" id="PTHR37984:SF13">
    <property type="entry name" value="RIBONUCLEASE H"/>
    <property type="match status" value="1"/>
</dbReference>
<gene>
    <name evidence="3" type="ORF">V5799_024085</name>
</gene>
<dbReference type="Pfam" id="PF17921">
    <property type="entry name" value="Integrase_H2C2"/>
    <property type="match status" value="1"/>
</dbReference>
<proteinExistence type="predicted"/>
<dbReference type="AlphaFoldDB" id="A0AAQ4EDE1"/>
<feature type="domain" description="Integrase zinc-binding" evidence="2">
    <location>
        <begin position="5"/>
        <end position="58"/>
    </location>
</feature>
<keyword evidence="4" id="KW-1185">Reference proteome</keyword>
<evidence type="ECO:0000313" key="4">
    <source>
        <dbReference type="Proteomes" id="UP001321473"/>
    </source>
</evidence>
<evidence type="ECO:0000256" key="1">
    <source>
        <dbReference type="ARBA" id="ARBA00012493"/>
    </source>
</evidence>
<dbReference type="InterPro" id="IPR050951">
    <property type="entry name" value="Retrovirus_Pol_polyprotein"/>
</dbReference>